<dbReference type="OrthoDB" id="416344at2759"/>
<keyword evidence="4 8" id="KW-0378">Hydrolase</keyword>
<dbReference type="InterPro" id="IPR011042">
    <property type="entry name" value="6-blade_b-propeller_TolB-like"/>
</dbReference>
<dbReference type="EMBL" id="KZ819381">
    <property type="protein sequence ID" value="PWN42282.1"/>
    <property type="molecule type" value="Genomic_DNA"/>
</dbReference>
<evidence type="ECO:0000256" key="1">
    <source>
        <dbReference type="ARBA" id="ARBA00010040"/>
    </source>
</evidence>
<evidence type="ECO:0000313" key="8">
    <source>
        <dbReference type="EMBL" id="PWN42282.1"/>
    </source>
</evidence>
<dbReference type="InterPro" id="IPR001375">
    <property type="entry name" value="Peptidase_S9_cat"/>
</dbReference>
<dbReference type="InParanoid" id="A0A316VXV2"/>
<keyword evidence="2" id="KW-0645">Protease</keyword>
<evidence type="ECO:0000256" key="5">
    <source>
        <dbReference type="ARBA" id="ARBA00032829"/>
    </source>
</evidence>
<comment type="similarity">
    <text evidence="1">Belongs to the peptidase S9C family.</text>
</comment>
<dbReference type="Gene3D" id="2.120.10.30">
    <property type="entry name" value="TolB, C-terminal domain"/>
    <property type="match status" value="1"/>
</dbReference>
<gene>
    <name evidence="8" type="ORF">IE81DRAFT_323605</name>
</gene>
<evidence type="ECO:0000256" key="3">
    <source>
        <dbReference type="ARBA" id="ARBA00022729"/>
    </source>
</evidence>
<keyword evidence="9" id="KW-1185">Reference proteome</keyword>
<dbReference type="GO" id="GO:0006508">
    <property type="term" value="P:proteolysis"/>
    <property type="evidence" value="ECO:0007669"/>
    <property type="project" value="UniProtKB-KW"/>
</dbReference>
<dbReference type="PANTHER" id="PTHR42776:SF13">
    <property type="entry name" value="DIPEPTIDYL-PEPTIDASE 5"/>
    <property type="match status" value="1"/>
</dbReference>
<evidence type="ECO:0000313" key="9">
    <source>
        <dbReference type="Proteomes" id="UP000245783"/>
    </source>
</evidence>
<keyword evidence="3 6" id="KW-0732">Signal</keyword>
<sequence>MRTSVLLPALTLAASVAAKTLDPLSLIQAPRPGVGIASPTGHAALWAIRSWNQSTLTRSSTLYALHLPTHHDAAEQSSELEELVPVVHNATSAFWISPEEAAYIIEDVMYVKNLSISQQYIDPRDPGARVGHLPAEVTSLRVARTAKGQGEGTATLVFSAEVYEDGSLSDVKARDDAEAEEWSRVKSYENVPIRHWNKWLKPGKRSQLFSLDLTRNKKGYETSWLFAGEPKNLLNGTRLEAPVPPFGDESDYAVSAEAGLVAFTAKDPAVNAAWHTRQHIYTVPLDGSEAPRQITQGDIGATSSPEFSPDGNHLAWLQMARDGFESDVRVVQLHNLETKETEQLLTQWDRSPSSLSFAPDGENLYLVGEDREQIKLWRLPVLDKRTQSEASQNGSTLETVIRAGGVGFIDTIPGGGAVITKSSMRSPADLFYLSEKSDKLIRLTDITKNSLLHGLDLGPEPYRFNYTGAEGRTTYGWIIPPPGYDRYDKSQSWPLLTLIHGGPEGSWENNWNVRWNPETFAAAGFFTIALDPAGSTGFGKKHQEDILGSWGGRAFYDIRAGVHHILQTFDNVDAERVVAAGASFGGYSINWIQGHNEDGLFKGLVSHDGVFSTLATFYSTDELYFPEFEFGGVPWIAREGYERWNPERFTGNWNTPQLTIAGRDDFRLPESEGISVFNTLQRRGVPSKLLVFQEGHWVVDERNSLRWYTEVIDWLKKYSAEQAPESELLMAETVDAAEVDDSSSGLLFQQQ</sequence>
<proteinExistence type="inferred from homology"/>
<dbReference type="Gene3D" id="3.40.50.1820">
    <property type="entry name" value="alpha/beta hydrolase"/>
    <property type="match status" value="1"/>
</dbReference>
<evidence type="ECO:0000256" key="2">
    <source>
        <dbReference type="ARBA" id="ARBA00022670"/>
    </source>
</evidence>
<dbReference type="STRING" id="1522189.A0A316VXV2"/>
<dbReference type="FunCoup" id="A0A316VXV2">
    <property type="interactions" value="17"/>
</dbReference>
<evidence type="ECO:0000259" key="7">
    <source>
        <dbReference type="Pfam" id="PF00326"/>
    </source>
</evidence>
<name>A0A316VXV2_9BASI</name>
<dbReference type="SUPFAM" id="SSF53474">
    <property type="entry name" value="alpha/beta-Hydrolases"/>
    <property type="match status" value="1"/>
</dbReference>
<dbReference type="PANTHER" id="PTHR42776">
    <property type="entry name" value="SERINE PEPTIDASE S9 FAMILY MEMBER"/>
    <property type="match status" value="1"/>
</dbReference>
<dbReference type="GO" id="GO:0004252">
    <property type="term" value="F:serine-type endopeptidase activity"/>
    <property type="evidence" value="ECO:0007669"/>
    <property type="project" value="TreeGrafter"/>
</dbReference>
<feature type="chain" id="PRO_5016411946" description="Dipeptidyl-peptidase V" evidence="6">
    <location>
        <begin position="19"/>
        <end position="751"/>
    </location>
</feature>
<dbReference type="Pfam" id="PF00326">
    <property type="entry name" value="Peptidase_S9"/>
    <property type="match status" value="1"/>
</dbReference>
<evidence type="ECO:0000256" key="4">
    <source>
        <dbReference type="ARBA" id="ARBA00022801"/>
    </source>
</evidence>
<feature type="domain" description="Peptidase S9 prolyl oligopeptidase catalytic" evidence="7">
    <location>
        <begin position="511"/>
        <end position="720"/>
    </location>
</feature>
<dbReference type="SUPFAM" id="SSF82171">
    <property type="entry name" value="DPP6 N-terminal domain-like"/>
    <property type="match status" value="1"/>
</dbReference>
<dbReference type="AlphaFoldDB" id="A0A316VXV2"/>
<accession>A0A316VXV2</accession>
<reference evidence="8 9" key="1">
    <citation type="journal article" date="2018" name="Mol. Biol. Evol.">
        <title>Broad Genomic Sampling Reveals a Smut Pathogenic Ancestry of the Fungal Clade Ustilaginomycotina.</title>
        <authorList>
            <person name="Kijpornyongpan T."/>
            <person name="Mondo S.J."/>
            <person name="Barry K."/>
            <person name="Sandor L."/>
            <person name="Lee J."/>
            <person name="Lipzen A."/>
            <person name="Pangilinan J."/>
            <person name="LaButti K."/>
            <person name="Hainaut M."/>
            <person name="Henrissat B."/>
            <person name="Grigoriev I.V."/>
            <person name="Spatafora J.W."/>
            <person name="Aime M.C."/>
        </authorList>
    </citation>
    <scope>NUCLEOTIDE SEQUENCE [LARGE SCALE GENOMIC DNA]</scope>
    <source>
        <strain evidence="8 9">MCA 4658</strain>
    </source>
</reference>
<dbReference type="GeneID" id="37035870"/>
<dbReference type="Proteomes" id="UP000245783">
    <property type="component" value="Unassembled WGS sequence"/>
</dbReference>
<feature type="signal peptide" evidence="6">
    <location>
        <begin position="1"/>
        <end position="18"/>
    </location>
</feature>
<dbReference type="FunFam" id="3.40.50.1820:FF:000028">
    <property type="entry name" value="S9 family peptidase"/>
    <property type="match status" value="1"/>
</dbReference>
<dbReference type="RefSeq" id="XP_025369442.1">
    <property type="nucleotide sequence ID" value="XM_025514000.1"/>
</dbReference>
<evidence type="ECO:0000256" key="6">
    <source>
        <dbReference type="SAM" id="SignalP"/>
    </source>
</evidence>
<protein>
    <recommendedName>
        <fullName evidence="5">Dipeptidyl-peptidase V</fullName>
    </recommendedName>
</protein>
<organism evidence="8 9">
    <name type="scientific">Ceraceosorus guamensis</name>
    <dbReference type="NCBI Taxonomy" id="1522189"/>
    <lineage>
        <taxon>Eukaryota</taxon>
        <taxon>Fungi</taxon>
        <taxon>Dikarya</taxon>
        <taxon>Basidiomycota</taxon>
        <taxon>Ustilaginomycotina</taxon>
        <taxon>Exobasidiomycetes</taxon>
        <taxon>Ceraceosorales</taxon>
        <taxon>Ceraceosoraceae</taxon>
        <taxon>Ceraceosorus</taxon>
    </lineage>
</organism>
<dbReference type="InterPro" id="IPR029058">
    <property type="entry name" value="AB_hydrolase_fold"/>
</dbReference>